<evidence type="ECO:0000313" key="3">
    <source>
        <dbReference type="Proteomes" id="UP001461498"/>
    </source>
</evidence>
<keyword evidence="3" id="KW-1185">Reference proteome</keyword>
<accession>A0AAW1DTQ4</accession>
<comment type="cofactor">
    <cofactor evidence="1">
        <name>Fe(2+)</name>
        <dbReference type="ChEBI" id="CHEBI:29033"/>
    </cofactor>
</comment>
<dbReference type="GO" id="GO:0006631">
    <property type="term" value="P:fatty acid metabolic process"/>
    <property type="evidence" value="ECO:0007669"/>
    <property type="project" value="TreeGrafter"/>
</dbReference>
<dbReference type="SUPFAM" id="SSF51197">
    <property type="entry name" value="Clavaminate synthase-like"/>
    <property type="match status" value="1"/>
</dbReference>
<proteinExistence type="predicted"/>
<dbReference type="InterPro" id="IPR032870">
    <property type="entry name" value="ALKBH7-like"/>
</dbReference>
<dbReference type="GO" id="GO:0006974">
    <property type="term" value="P:DNA damage response"/>
    <property type="evidence" value="ECO:0007669"/>
    <property type="project" value="InterPro"/>
</dbReference>
<evidence type="ECO:0000256" key="1">
    <source>
        <dbReference type="ARBA" id="ARBA00001954"/>
    </source>
</evidence>
<dbReference type="GO" id="GO:0005759">
    <property type="term" value="C:mitochondrial matrix"/>
    <property type="evidence" value="ECO:0007669"/>
    <property type="project" value="TreeGrafter"/>
</dbReference>
<name>A0AAW1DTQ4_9HEMI</name>
<dbReference type="InterPro" id="IPR037151">
    <property type="entry name" value="AlkB-like_sf"/>
</dbReference>
<evidence type="ECO:0008006" key="4">
    <source>
        <dbReference type="Google" id="ProtNLM"/>
    </source>
</evidence>
<dbReference type="PANTHER" id="PTHR21052">
    <property type="entry name" value="SPERMATOGENESIS ASSOCIATED 11-RELATED"/>
    <property type="match status" value="1"/>
</dbReference>
<gene>
    <name evidence="2" type="ORF">O3M35_000980</name>
</gene>
<organism evidence="2 3">
    <name type="scientific">Rhynocoris fuscipes</name>
    <dbReference type="NCBI Taxonomy" id="488301"/>
    <lineage>
        <taxon>Eukaryota</taxon>
        <taxon>Metazoa</taxon>
        <taxon>Ecdysozoa</taxon>
        <taxon>Arthropoda</taxon>
        <taxon>Hexapoda</taxon>
        <taxon>Insecta</taxon>
        <taxon>Pterygota</taxon>
        <taxon>Neoptera</taxon>
        <taxon>Paraneoptera</taxon>
        <taxon>Hemiptera</taxon>
        <taxon>Heteroptera</taxon>
        <taxon>Panheteroptera</taxon>
        <taxon>Cimicomorpha</taxon>
        <taxon>Reduviidae</taxon>
        <taxon>Harpactorinae</taxon>
        <taxon>Harpactorini</taxon>
        <taxon>Rhynocoris</taxon>
    </lineage>
</organism>
<protein>
    <recommendedName>
        <fullName evidence="4">Alpha-ketoglutarate-dependent dioxygenase AlkB-like domain-containing protein</fullName>
    </recommendedName>
</protein>
<dbReference type="Proteomes" id="UP001461498">
    <property type="component" value="Unassembled WGS sequence"/>
</dbReference>
<reference evidence="2 3" key="1">
    <citation type="submission" date="2022-12" db="EMBL/GenBank/DDBJ databases">
        <title>Chromosome-level genome assembly of true bugs.</title>
        <authorList>
            <person name="Ma L."/>
            <person name="Li H."/>
        </authorList>
    </citation>
    <scope>NUCLEOTIDE SEQUENCE [LARGE SCALE GENOMIC DNA]</scope>
    <source>
        <strain evidence="2">Lab_2022b</strain>
    </source>
</reference>
<dbReference type="Gene3D" id="2.60.120.590">
    <property type="entry name" value="Alpha-ketoglutarate-dependent dioxygenase AlkB-like"/>
    <property type="match status" value="1"/>
</dbReference>
<dbReference type="PANTHER" id="PTHR21052:SF0">
    <property type="entry name" value="ALPHA-KETOGLUTARATE-DEPENDENT DIOXYGENASE ALKB HOMOLOG 7, MITOCHONDRIAL"/>
    <property type="match status" value="1"/>
</dbReference>
<dbReference type="AlphaFoldDB" id="A0AAW1DTQ4"/>
<dbReference type="EMBL" id="JAPXFL010000001">
    <property type="protein sequence ID" value="KAK9512589.1"/>
    <property type="molecule type" value="Genomic_DNA"/>
</dbReference>
<sequence>MIRFIFSSFKNHFIKANISVSLPSVFIRNLSSQPKSVRLHFHDNYSGELKEKFQKNLLIFNDFITETDEKNLINEINPRLRRMRYEFDHWDNAIEGFKEFEKDTWNDSNCKIFNKIREIAFENGKLYLPHVHVLDVAENGYIKAHVDNVKFCGGTIAGLCLLTDAVMRFVSDKHHMTVDALLKRRSFYIMKDFIRYDFTHEVLKNDESLFMGERIHKGRRVSLICRSEPNNIADDILQN</sequence>
<comment type="caution">
    <text evidence="2">The sequence shown here is derived from an EMBL/GenBank/DDBJ whole genome shotgun (WGS) entry which is preliminary data.</text>
</comment>
<evidence type="ECO:0000313" key="2">
    <source>
        <dbReference type="EMBL" id="KAK9512589.1"/>
    </source>
</evidence>